<name>S0FL93_RUMCE</name>
<accession>S0FL93</accession>
<keyword evidence="2" id="KW-0472">Membrane</keyword>
<gene>
    <name evidence="3" type="ORF">CTER_1060</name>
</gene>
<keyword evidence="2" id="KW-0812">Transmembrane</keyword>
<keyword evidence="2" id="KW-1133">Transmembrane helix</keyword>
<feature type="compositionally biased region" description="Basic residues" evidence="1">
    <location>
        <begin position="1"/>
        <end position="16"/>
    </location>
</feature>
<dbReference type="PATRIC" id="fig|1195236.3.peg.1356"/>
<organism evidence="3 4">
    <name type="scientific">Ruminiclostridium cellobioparum subsp. termitidis CT1112</name>
    <dbReference type="NCBI Taxonomy" id="1195236"/>
    <lineage>
        <taxon>Bacteria</taxon>
        <taxon>Bacillati</taxon>
        <taxon>Bacillota</taxon>
        <taxon>Clostridia</taxon>
        <taxon>Eubacteriales</taxon>
        <taxon>Oscillospiraceae</taxon>
        <taxon>Ruminiclostridium</taxon>
    </lineage>
</organism>
<feature type="region of interest" description="Disordered" evidence="1">
    <location>
        <begin position="1"/>
        <end position="20"/>
    </location>
</feature>
<evidence type="ECO:0000256" key="2">
    <source>
        <dbReference type="SAM" id="Phobius"/>
    </source>
</evidence>
<feature type="transmembrane region" description="Helical" evidence="2">
    <location>
        <begin position="28"/>
        <end position="49"/>
    </location>
</feature>
<reference evidence="3 4" key="1">
    <citation type="journal article" date="2013" name="Genome Announc.">
        <title>Draft Genome Sequence of the Cellulolytic, Mesophilic, Anaerobic Bacterium Clostridium termitidis Strain CT1112 (DSM 5398).</title>
        <authorList>
            <person name="Lal S."/>
            <person name="Ramachandran U."/>
            <person name="Zhang X."/>
            <person name="Munir R."/>
            <person name="Sparling R."/>
            <person name="Levin D.B."/>
        </authorList>
    </citation>
    <scope>NUCLEOTIDE SEQUENCE [LARGE SCALE GENOMIC DNA]</scope>
    <source>
        <strain evidence="3 4">CT1112</strain>
    </source>
</reference>
<proteinExistence type="predicted"/>
<dbReference type="Proteomes" id="UP000014155">
    <property type="component" value="Unassembled WGS sequence"/>
</dbReference>
<comment type="caution">
    <text evidence="3">The sequence shown here is derived from an EMBL/GenBank/DDBJ whole genome shotgun (WGS) entry which is preliminary data.</text>
</comment>
<evidence type="ECO:0000313" key="3">
    <source>
        <dbReference type="EMBL" id="EMS72980.1"/>
    </source>
</evidence>
<dbReference type="RefSeq" id="WP_004624523.1">
    <property type="nucleotide sequence ID" value="NZ_AORV01000024.1"/>
</dbReference>
<keyword evidence="4" id="KW-1185">Reference proteome</keyword>
<protein>
    <submittedName>
        <fullName evidence="3">Uncharacterized protein</fullName>
    </submittedName>
</protein>
<dbReference type="EMBL" id="AORV01000024">
    <property type="protein sequence ID" value="EMS72980.1"/>
    <property type="molecule type" value="Genomic_DNA"/>
</dbReference>
<dbReference type="AlphaFoldDB" id="S0FL93"/>
<sequence>MNTKNRKYARPSKRRTSSTVYESEDTEFTLSTTAAIGILGGTFLVGVAAGKLVDMCRKW</sequence>
<evidence type="ECO:0000256" key="1">
    <source>
        <dbReference type="SAM" id="MobiDB-lite"/>
    </source>
</evidence>
<evidence type="ECO:0000313" key="4">
    <source>
        <dbReference type="Proteomes" id="UP000014155"/>
    </source>
</evidence>